<comment type="caution">
    <text evidence="1">The sequence shown here is derived from an EMBL/GenBank/DDBJ whole genome shotgun (WGS) entry which is preliminary data.</text>
</comment>
<dbReference type="AlphaFoldDB" id="A0A4Y2VR84"/>
<gene>
    <name evidence="1" type="ORF">AVEN_55145_1</name>
</gene>
<sequence length="97" mass="11375">MFLSVKSCKKEDLILMAKEIGENVPPTAKICDVKEIILNSDEYKGDPDFVKGILENAVTDRKLQEEKEFELEKLNKEKELEKMNKKREQEFELEKIN</sequence>
<dbReference type="Proteomes" id="UP000499080">
    <property type="component" value="Unassembled WGS sequence"/>
</dbReference>
<organism evidence="1 2">
    <name type="scientific">Araneus ventricosus</name>
    <name type="common">Orbweaver spider</name>
    <name type="synonym">Epeira ventricosa</name>
    <dbReference type="NCBI Taxonomy" id="182803"/>
    <lineage>
        <taxon>Eukaryota</taxon>
        <taxon>Metazoa</taxon>
        <taxon>Ecdysozoa</taxon>
        <taxon>Arthropoda</taxon>
        <taxon>Chelicerata</taxon>
        <taxon>Arachnida</taxon>
        <taxon>Araneae</taxon>
        <taxon>Araneomorphae</taxon>
        <taxon>Entelegynae</taxon>
        <taxon>Araneoidea</taxon>
        <taxon>Araneidae</taxon>
        <taxon>Araneus</taxon>
    </lineage>
</organism>
<proteinExistence type="predicted"/>
<dbReference type="OrthoDB" id="6434851at2759"/>
<evidence type="ECO:0000313" key="2">
    <source>
        <dbReference type="Proteomes" id="UP000499080"/>
    </source>
</evidence>
<protein>
    <submittedName>
        <fullName evidence="1">Uncharacterized protein</fullName>
    </submittedName>
</protein>
<dbReference type="EMBL" id="BGPR01049915">
    <property type="protein sequence ID" value="GBO26918.1"/>
    <property type="molecule type" value="Genomic_DNA"/>
</dbReference>
<keyword evidence="2" id="KW-1185">Reference proteome</keyword>
<reference evidence="1 2" key="1">
    <citation type="journal article" date="2019" name="Sci. Rep.">
        <title>Orb-weaving spider Araneus ventricosus genome elucidates the spidroin gene catalogue.</title>
        <authorList>
            <person name="Kono N."/>
            <person name="Nakamura H."/>
            <person name="Ohtoshi R."/>
            <person name="Moran D.A.P."/>
            <person name="Shinohara A."/>
            <person name="Yoshida Y."/>
            <person name="Fujiwara M."/>
            <person name="Mori M."/>
            <person name="Tomita M."/>
            <person name="Arakawa K."/>
        </authorList>
    </citation>
    <scope>NUCLEOTIDE SEQUENCE [LARGE SCALE GENOMIC DNA]</scope>
</reference>
<evidence type="ECO:0000313" key="1">
    <source>
        <dbReference type="EMBL" id="GBO26918.1"/>
    </source>
</evidence>
<name>A0A4Y2VR84_ARAVE</name>
<accession>A0A4Y2VR84</accession>